<evidence type="ECO:0000313" key="12">
    <source>
        <dbReference type="Proteomes" id="UP001356427"/>
    </source>
</evidence>
<comment type="subcellular location">
    <subcellularLocation>
        <location evidence="1">Membrane</location>
        <topology evidence="1">Multi-pass membrane protein</topology>
    </subcellularLocation>
</comment>
<evidence type="ECO:0000256" key="10">
    <source>
        <dbReference type="SAM" id="Phobius"/>
    </source>
</evidence>
<evidence type="ECO:0000256" key="5">
    <source>
        <dbReference type="ARBA" id="ARBA00022989"/>
    </source>
</evidence>
<protein>
    <submittedName>
        <fullName evidence="11">Uncharacterized protein</fullName>
    </submittedName>
</protein>
<evidence type="ECO:0000256" key="2">
    <source>
        <dbReference type="ARBA" id="ARBA00008497"/>
    </source>
</evidence>
<feature type="transmembrane region" description="Helical" evidence="10">
    <location>
        <begin position="94"/>
        <end position="114"/>
    </location>
</feature>
<organism evidence="11 12">
    <name type="scientific">Coregonus suidteri</name>
    <dbReference type="NCBI Taxonomy" id="861788"/>
    <lineage>
        <taxon>Eukaryota</taxon>
        <taxon>Metazoa</taxon>
        <taxon>Chordata</taxon>
        <taxon>Craniata</taxon>
        <taxon>Vertebrata</taxon>
        <taxon>Euteleostomi</taxon>
        <taxon>Actinopterygii</taxon>
        <taxon>Neopterygii</taxon>
        <taxon>Teleostei</taxon>
        <taxon>Protacanthopterygii</taxon>
        <taxon>Salmoniformes</taxon>
        <taxon>Salmonidae</taxon>
        <taxon>Coregoninae</taxon>
        <taxon>Coregonus</taxon>
    </lineage>
</organism>
<feature type="region of interest" description="Disordered" evidence="9">
    <location>
        <begin position="282"/>
        <end position="304"/>
    </location>
</feature>
<evidence type="ECO:0000256" key="7">
    <source>
        <dbReference type="ARBA" id="ARBA00023136"/>
    </source>
</evidence>
<evidence type="ECO:0000256" key="1">
    <source>
        <dbReference type="ARBA" id="ARBA00004141"/>
    </source>
</evidence>
<keyword evidence="8" id="KW-0407">Ion channel</keyword>
<dbReference type="GO" id="GO:0034220">
    <property type="term" value="P:monoatomic ion transmembrane transport"/>
    <property type="evidence" value="ECO:0007669"/>
    <property type="project" value="UniProtKB-KW"/>
</dbReference>
<dbReference type="GO" id="GO:1904669">
    <property type="term" value="P:ATP export"/>
    <property type="evidence" value="ECO:0007669"/>
    <property type="project" value="UniProtKB-ARBA"/>
</dbReference>
<keyword evidence="6" id="KW-0406">Ion transport</keyword>
<feature type="transmembrane region" description="Helical" evidence="10">
    <location>
        <begin position="57"/>
        <end position="74"/>
    </location>
</feature>
<evidence type="ECO:0000256" key="6">
    <source>
        <dbReference type="ARBA" id="ARBA00023065"/>
    </source>
</evidence>
<evidence type="ECO:0000313" key="11">
    <source>
        <dbReference type="EMBL" id="KAK6305966.1"/>
    </source>
</evidence>
<name>A0AAN8LLW8_9TELE</name>
<dbReference type="Proteomes" id="UP001356427">
    <property type="component" value="Unassembled WGS sequence"/>
</dbReference>
<keyword evidence="7 10" id="KW-0472">Membrane</keyword>
<dbReference type="AlphaFoldDB" id="A0AAN8LLW8"/>
<keyword evidence="4 10" id="KW-0812">Transmembrane</keyword>
<proteinExistence type="inferred from homology"/>
<comment type="caution">
    <text evidence="11">The sequence shown here is derived from an EMBL/GenBank/DDBJ whole genome shotgun (WGS) entry which is preliminary data.</text>
</comment>
<evidence type="ECO:0000256" key="4">
    <source>
        <dbReference type="ARBA" id="ARBA00022692"/>
    </source>
</evidence>
<evidence type="ECO:0000256" key="3">
    <source>
        <dbReference type="ARBA" id="ARBA00022448"/>
    </source>
</evidence>
<dbReference type="Pfam" id="PF14798">
    <property type="entry name" value="Ca_hom_mod"/>
    <property type="match status" value="1"/>
</dbReference>
<sequence length="345" mass="39584">MERLMPGFDVLISQVRKTASFYVTTIALFIYHVVFDENLKCLCKNGVKPEVTYDHCTFYMVLPALILFLLTLWMDGQFQRILRITCRCRCRCNLWGRLLAILIKAAAIGLLWVVSVLLDGDWYVCIQRATLPCQNNADTTPYQEELEKQLETHFKRESMVYGLSLVLVLLFATSILTAIPWRDICSILTAIPWRDICSILTAIPWRYICSNLTTIHWRYICSILWSKCSNYCRMDCKIKPYHRALFEENIREQTEILIENDLKTTAKECVVLISRKLLQPSSTAVPSDTTTQGGGGASSSTTRPEVEDRVITFDFVKIADLHSHIISSLFPESSKEQTNSRNDNQ</sequence>
<accession>A0AAN8LLW8</accession>
<evidence type="ECO:0000256" key="9">
    <source>
        <dbReference type="SAM" id="MobiDB-lite"/>
    </source>
</evidence>
<keyword evidence="5 10" id="KW-1133">Transmembrane helix</keyword>
<keyword evidence="3" id="KW-0813">Transport</keyword>
<gene>
    <name evidence="11" type="ORF">J4Q44_G00228910</name>
</gene>
<dbReference type="InterPro" id="IPR029569">
    <property type="entry name" value="CALHM"/>
</dbReference>
<feature type="transmembrane region" description="Helical" evidence="10">
    <location>
        <begin position="159"/>
        <end position="179"/>
    </location>
</feature>
<reference evidence="11 12" key="1">
    <citation type="submission" date="2021-04" db="EMBL/GenBank/DDBJ databases">
        <authorList>
            <person name="De Guttry C."/>
            <person name="Zahm M."/>
            <person name="Klopp C."/>
            <person name="Cabau C."/>
            <person name="Louis A."/>
            <person name="Berthelot C."/>
            <person name="Parey E."/>
            <person name="Roest Crollius H."/>
            <person name="Montfort J."/>
            <person name="Robinson-Rechavi M."/>
            <person name="Bucao C."/>
            <person name="Bouchez O."/>
            <person name="Gislard M."/>
            <person name="Lluch J."/>
            <person name="Milhes M."/>
            <person name="Lampietro C."/>
            <person name="Lopez Roques C."/>
            <person name="Donnadieu C."/>
            <person name="Braasch I."/>
            <person name="Desvignes T."/>
            <person name="Postlethwait J."/>
            <person name="Bobe J."/>
            <person name="Wedekind C."/>
            <person name="Guiguen Y."/>
        </authorList>
    </citation>
    <scope>NUCLEOTIDE SEQUENCE [LARGE SCALE GENOMIC DNA]</scope>
    <source>
        <strain evidence="11">Cs_M1</strain>
        <tissue evidence="11">Blood</tissue>
    </source>
</reference>
<comment type="similarity">
    <text evidence="2">Belongs to the CALHM family.</text>
</comment>
<dbReference type="GO" id="GO:0016020">
    <property type="term" value="C:membrane"/>
    <property type="evidence" value="ECO:0007669"/>
    <property type="project" value="UniProtKB-SubCell"/>
</dbReference>
<dbReference type="EMBL" id="JAGTTL010000021">
    <property type="protein sequence ID" value="KAK6305966.1"/>
    <property type="molecule type" value="Genomic_DNA"/>
</dbReference>
<evidence type="ECO:0000256" key="8">
    <source>
        <dbReference type="ARBA" id="ARBA00023303"/>
    </source>
</evidence>
<keyword evidence="12" id="KW-1185">Reference proteome</keyword>